<dbReference type="Proteomes" id="UP000094342">
    <property type="component" value="Unassembled WGS sequence"/>
</dbReference>
<comment type="caution">
    <text evidence="2">The sequence shown here is derived from an EMBL/GenBank/DDBJ whole genome shotgun (WGS) entry which is preliminary data.</text>
</comment>
<feature type="transmembrane region" description="Helical" evidence="1">
    <location>
        <begin position="7"/>
        <end position="29"/>
    </location>
</feature>
<evidence type="ECO:0000256" key="1">
    <source>
        <dbReference type="SAM" id="Phobius"/>
    </source>
</evidence>
<feature type="transmembrane region" description="Helical" evidence="1">
    <location>
        <begin position="41"/>
        <end position="66"/>
    </location>
</feature>
<dbReference type="EMBL" id="LYBW01000061">
    <property type="protein sequence ID" value="ODR89564.1"/>
    <property type="molecule type" value="Genomic_DNA"/>
</dbReference>
<evidence type="ECO:0000313" key="2">
    <source>
        <dbReference type="EMBL" id="ODR89564.1"/>
    </source>
</evidence>
<reference evidence="3" key="1">
    <citation type="submission" date="2016-05" db="EMBL/GenBank/DDBJ databases">
        <authorList>
            <person name="Li Y."/>
        </authorList>
    </citation>
    <scope>NUCLEOTIDE SEQUENCE [LARGE SCALE GENOMIC DNA]</scope>
    <source>
        <strain evidence="3">YIC4027</strain>
    </source>
</reference>
<keyword evidence="1" id="KW-1133">Transmembrane helix</keyword>
<protein>
    <submittedName>
        <fullName evidence="2">Uncharacterized protein</fullName>
    </submittedName>
</protein>
<keyword evidence="3" id="KW-1185">Reference proteome</keyword>
<keyword evidence="1" id="KW-0472">Membrane</keyword>
<keyword evidence="1" id="KW-0812">Transmembrane</keyword>
<sequence length="82" mass="8673">MKDCQVVELAVLLTIGYLGGCFGHLAWLFLSSVLVLFGAPIYLVGQMGIASPFLLICLTLMAIATIQSGSLTGLLKARTEAE</sequence>
<evidence type="ECO:0000313" key="3">
    <source>
        <dbReference type="Proteomes" id="UP000094342"/>
    </source>
</evidence>
<name>A0A1E3V7F1_9HYPH</name>
<proteinExistence type="predicted"/>
<accession>A0A1E3V7F1</accession>
<gene>
    <name evidence="2" type="ORF">A8M32_19790</name>
</gene>
<dbReference type="AlphaFoldDB" id="A0A1E3V7F1"/>
<organism evidence="2 3">
    <name type="scientific">Sinorhizobium alkalisoli</name>
    <dbReference type="NCBI Taxonomy" id="1752398"/>
    <lineage>
        <taxon>Bacteria</taxon>
        <taxon>Pseudomonadati</taxon>
        <taxon>Pseudomonadota</taxon>
        <taxon>Alphaproteobacteria</taxon>
        <taxon>Hyphomicrobiales</taxon>
        <taxon>Rhizobiaceae</taxon>
        <taxon>Sinorhizobium/Ensifer group</taxon>
        <taxon>Sinorhizobium</taxon>
    </lineage>
</organism>